<dbReference type="AlphaFoldDB" id="A0A929MZW2"/>
<reference evidence="2" key="1">
    <citation type="submission" date="2020-04" db="EMBL/GenBank/DDBJ databases">
        <title>Deep metagenomics examines the oral microbiome during advanced dental caries in children, revealing novel taxa and co-occurrences with host molecules.</title>
        <authorList>
            <person name="Baker J.L."/>
            <person name="Morton J.T."/>
            <person name="Dinis M."/>
            <person name="Alvarez R."/>
            <person name="Tran N.C."/>
            <person name="Knight R."/>
            <person name="Edlund A."/>
        </authorList>
    </citation>
    <scope>NUCLEOTIDE SEQUENCE</scope>
    <source>
        <strain evidence="2">JCVI_32_bin.64</strain>
    </source>
</reference>
<dbReference type="InterPro" id="IPR005372">
    <property type="entry name" value="UPF0182"/>
</dbReference>
<proteinExistence type="predicted"/>
<sequence length="158" mass="17391">MHPSSHGQRISRLSPDRTAPLDWAELHINREDNAVSSFPFAQGARPERRPASRRSAPRVGPFGITVAALVVIAGVVYAASIVWTEVLWFNQMRATRVLLTQWGAHIGLFLVGFGVMTAVVYLSMAHAYKHREASTRGEAAASLRAYQKALAPVRKLAF</sequence>
<dbReference type="Pfam" id="PF03699">
    <property type="entry name" value="UPF0182"/>
    <property type="match status" value="1"/>
</dbReference>
<gene>
    <name evidence="2" type="ORF">HXK03_06435</name>
</gene>
<organism evidence="2 3">
    <name type="scientific">Schaalia georgiae</name>
    <dbReference type="NCBI Taxonomy" id="52768"/>
    <lineage>
        <taxon>Bacteria</taxon>
        <taxon>Bacillati</taxon>
        <taxon>Actinomycetota</taxon>
        <taxon>Actinomycetes</taxon>
        <taxon>Actinomycetales</taxon>
        <taxon>Actinomycetaceae</taxon>
        <taxon>Schaalia</taxon>
    </lineage>
</organism>
<comment type="caution">
    <text evidence="2">The sequence shown here is derived from an EMBL/GenBank/DDBJ whole genome shotgun (WGS) entry which is preliminary data.</text>
</comment>
<evidence type="ECO:0000313" key="2">
    <source>
        <dbReference type="EMBL" id="MBF0940497.1"/>
    </source>
</evidence>
<accession>A0A929MZW2</accession>
<keyword evidence="1" id="KW-0812">Transmembrane</keyword>
<name>A0A929MZW2_9ACTO</name>
<evidence type="ECO:0000313" key="3">
    <source>
        <dbReference type="Proteomes" id="UP000718630"/>
    </source>
</evidence>
<keyword evidence="1" id="KW-0472">Membrane</keyword>
<dbReference type="EMBL" id="JABZFZ010000343">
    <property type="protein sequence ID" value="MBF0940497.1"/>
    <property type="molecule type" value="Genomic_DNA"/>
</dbReference>
<feature type="transmembrane region" description="Helical" evidence="1">
    <location>
        <begin position="102"/>
        <end position="122"/>
    </location>
</feature>
<protein>
    <submittedName>
        <fullName evidence="2">UPF0182 family protein</fullName>
    </submittedName>
</protein>
<feature type="non-terminal residue" evidence="2">
    <location>
        <position position="158"/>
    </location>
</feature>
<dbReference type="Proteomes" id="UP000718630">
    <property type="component" value="Unassembled WGS sequence"/>
</dbReference>
<keyword evidence="1" id="KW-1133">Transmembrane helix</keyword>
<feature type="transmembrane region" description="Helical" evidence="1">
    <location>
        <begin position="59"/>
        <end position="82"/>
    </location>
</feature>
<evidence type="ECO:0000256" key="1">
    <source>
        <dbReference type="SAM" id="Phobius"/>
    </source>
</evidence>
<dbReference type="GO" id="GO:0016020">
    <property type="term" value="C:membrane"/>
    <property type="evidence" value="ECO:0007669"/>
    <property type="project" value="InterPro"/>
</dbReference>